<proteinExistence type="inferred from homology"/>
<evidence type="ECO:0000256" key="13">
    <source>
        <dbReference type="PIRSR" id="PIRSR618044-2"/>
    </source>
</evidence>
<accession>A0A921TF40</accession>
<evidence type="ECO:0000256" key="5">
    <source>
        <dbReference type="ARBA" id="ARBA00022670"/>
    </source>
</evidence>
<feature type="compositionally biased region" description="Low complexity" evidence="15">
    <location>
        <begin position="396"/>
        <end position="414"/>
    </location>
</feature>
<dbReference type="InterPro" id="IPR001967">
    <property type="entry name" value="Peptidase_S11_N"/>
</dbReference>
<evidence type="ECO:0000256" key="2">
    <source>
        <dbReference type="ARBA" id="ARBA00007164"/>
    </source>
</evidence>
<comment type="catalytic activity">
    <reaction evidence="11">
        <text>Preferential cleavage: (Ac)2-L-Lys-D-Ala-|-D-Ala. Also transpeptidation of peptidyl-alanyl moieties that are N-acyl substituents of D-alanine.</text>
        <dbReference type="EC" id="3.4.16.4"/>
    </reaction>
</comment>
<evidence type="ECO:0000256" key="3">
    <source>
        <dbReference type="ARBA" id="ARBA00012448"/>
    </source>
</evidence>
<feature type="binding site" evidence="13">
    <location>
        <position position="224"/>
    </location>
    <ligand>
        <name>substrate</name>
    </ligand>
</feature>
<dbReference type="PANTHER" id="PTHR21581:SF6">
    <property type="entry name" value="TRAFFICKING PROTEIN PARTICLE COMPLEX SUBUNIT 12"/>
    <property type="match status" value="1"/>
</dbReference>
<feature type="domain" description="Peptidase S11 D-Ala-D-Ala carboxypeptidase A C-terminal" evidence="17">
    <location>
        <begin position="274"/>
        <end position="364"/>
    </location>
</feature>
<dbReference type="GO" id="GO:0006508">
    <property type="term" value="P:proteolysis"/>
    <property type="evidence" value="ECO:0007669"/>
    <property type="project" value="UniProtKB-KW"/>
</dbReference>
<evidence type="ECO:0000313" key="19">
    <source>
        <dbReference type="Proteomes" id="UP000698242"/>
    </source>
</evidence>
<dbReference type="InterPro" id="IPR012338">
    <property type="entry name" value="Beta-lactam/transpept-like"/>
</dbReference>
<dbReference type="PANTHER" id="PTHR21581">
    <property type="entry name" value="D-ALANYL-D-ALANINE CARBOXYPEPTIDASE"/>
    <property type="match status" value="1"/>
</dbReference>
<dbReference type="Gene3D" id="2.60.410.10">
    <property type="entry name" value="D-Ala-D-Ala carboxypeptidase, C-terminal domain"/>
    <property type="match status" value="1"/>
</dbReference>
<name>A0A921TF40_9RHOB</name>
<evidence type="ECO:0000256" key="14">
    <source>
        <dbReference type="RuleBase" id="RU004016"/>
    </source>
</evidence>
<evidence type="ECO:0000259" key="17">
    <source>
        <dbReference type="SMART" id="SM00936"/>
    </source>
</evidence>
<evidence type="ECO:0000256" key="6">
    <source>
        <dbReference type="ARBA" id="ARBA00022729"/>
    </source>
</evidence>
<keyword evidence="8" id="KW-0133">Cell shape</keyword>
<evidence type="ECO:0000256" key="4">
    <source>
        <dbReference type="ARBA" id="ARBA00022645"/>
    </source>
</evidence>
<dbReference type="OrthoDB" id="9795979at2"/>
<comment type="similarity">
    <text evidence="2 14">Belongs to the peptidase S11 family.</text>
</comment>
<dbReference type="Pfam" id="PF00768">
    <property type="entry name" value="Peptidase_S11"/>
    <property type="match status" value="1"/>
</dbReference>
<evidence type="ECO:0000256" key="15">
    <source>
        <dbReference type="SAM" id="MobiDB-lite"/>
    </source>
</evidence>
<keyword evidence="7 18" id="KW-0378">Hydrolase</keyword>
<sequence length="414" mass="44582">MSVITTFKRLALTAVAVLTVALPAHAAFETRASAAYVYDMTTDMVLISKNAETPLPPASMSKLMTLNMLFEALRDGRVTMQTEFGVSSRAMAMGGSTMFLTERDRPTVEELIQGIIVQSGNDACVVVAEGLAGSEDAFAKLMTQRARDLGMNDSHFANASGWPDPDHRMSMQDLGILAARLIREFPEYYGYFSQKEFEFDGRAPQNRRNRNPLLGLGIGADGLKTGHTSEAGYGLVGSAAQGDRRIVFVITGLQSEKARAEEAERVVNWAFRQFVEKTVLRKGQQVATAKVWMGNAGSVGLVAQEDVSLLVPALQQDALTARAVHTGPLDAPIAKGAKMGELLISLDGLPDRRVPLVADRDVARGGFVPRIKTTAFRLFDDYALSALRGDDDAPQPEAESAGAPETETEGAAAQ</sequence>
<dbReference type="EMBL" id="APKE01000018">
    <property type="protein sequence ID" value="KAF0676094.1"/>
    <property type="molecule type" value="Genomic_DNA"/>
</dbReference>
<feature type="region of interest" description="Disordered" evidence="15">
    <location>
        <begin position="388"/>
        <end position="414"/>
    </location>
</feature>
<gene>
    <name evidence="18" type="primary">dac</name>
    <name evidence="18" type="ORF">PMES_01556</name>
</gene>
<dbReference type="PRINTS" id="PR00725">
    <property type="entry name" value="DADACBPTASE1"/>
</dbReference>
<evidence type="ECO:0000256" key="8">
    <source>
        <dbReference type="ARBA" id="ARBA00022960"/>
    </source>
</evidence>
<dbReference type="InterPro" id="IPR018044">
    <property type="entry name" value="Peptidase_S11"/>
</dbReference>
<dbReference type="GO" id="GO:0008360">
    <property type="term" value="P:regulation of cell shape"/>
    <property type="evidence" value="ECO:0007669"/>
    <property type="project" value="UniProtKB-KW"/>
</dbReference>
<evidence type="ECO:0000256" key="7">
    <source>
        <dbReference type="ARBA" id="ARBA00022801"/>
    </source>
</evidence>
<evidence type="ECO:0000256" key="10">
    <source>
        <dbReference type="ARBA" id="ARBA00023316"/>
    </source>
</evidence>
<feature type="chain" id="PRO_5036743826" description="serine-type D-Ala-D-Ala carboxypeptidase" evidence="16">
    <location>
        <begin position="27"/>
        <end position="414"/>
    </location>
</feature>
<dbReference type="Proteomes" id="UP000698242">
    <property type="component" value="Unassembled WGS sequence"/>
</dbReference>
<keyword evidence="19" id="KW-1185">Reference proteome</keyword>
<evidence type="ECO:0000256" key="1">
    <source>
        <dbReference type="ARBA" id="ARBA00004752"/>
    </source>
</evidence>
<dbReference type="GO" id="GO:0009252">
    <property type="term" value="P:peptidoglycan biosynthetic process"/>
    <property type="evidence" value="ECO:0007669"/>
    <property type="project" value="UniProtKB-KW"/>
</dbReference>
<reference evidence="18" key="1">
    <citation type="submission" date="2013-03" db="EMBL/GenBank/DDBJ databases">
        <title>Genome Sequence of the Profundibacterium mesophilum strain KAUST100406-0324T from Red Sea, a novel genus in the family Rhodobacteraceae.</title>
        <authorList>
            <person name="Essack M."/>
            <person name="Alam I."/>
            <person name="Lafi F."/>
            <person name="Alawi W."/>
            <person name="Kamanu F."/>
            <person name="Al-Suwailem A."/>
            <person name="Lee O.O."/>
            <person name="Xu Y."/>
            <person name="Bajic V."/>
            <person name="Qian P.-Y."/>
            <person name="Archer J."/>
        </authorList>
    </citation>
    <scope>NUCLEOTIDE SEQUENCE</scope>
    <source>
        <strain evidence="18">KAUST100406-0324</strain>
    </source>
</reference>
<keyword evidence="5" id="KW-0645">Protease</keyword>
<comment type="pathway">
    <text evidence="1">Cell wall biogenesis; peptidoglycan biosynthesis.</text>
</comment>
<dbReference type="GO" id="GO:0071555">
    <property type="term" value="P:cell wall organization"/>
    <property type="evidence" value="ECO:0007669"/>
    <property type="project" value="UniProtKB-KW"/>
</dbReference>
<feature type="signal peptide" evidence="16">
    <location>
        <begin position="1"/>
        <end position="26"/>
    </location>
</feature>
<dbReference type="InterPro" id="IPR012907">
    <property type="entry name" value="Peptidase_S11_C"/>
</dbReference>
<keyword evidence="10" id="KW-0961">Cell wall biogenesis/degradation</keyword>
<organism evidence="18 19">
    <name type="scientific">Profundibacterium mesophilum KAUST100406-0324</name>
    <dbReference type="NCBI Taxonomy" id="1037889"/>
    <lineage>
        <taxon>Bacteria</taxon>
        <taxon>Pseudomonadati</taxon>
        <taxon>Pseudomonadota</taxon>
        <taxon>Alphaproteobacteria</taxon>
        <taxon>Rhodobacterales</taxon>
        <taxon>Roseobacteraceae</taxon>
        <taxon>Profundibacterium</taxon>
    </lineage>
</organism>
<feature type="active site" description="Acyl-ester intermediate" evidence="12">
    <location>
        <position position="59"/>
    </location>
</feature>
<dbReference type="Gene3D" id="3.40.710.10">
    <property type="entry name" value="DD-peptidase/beta-lactamase superfamily"/>
    <property type="match status" value="1"/>
</dbReference>
<evidence type="ECO:0000313" key="18">
    <source>
        <dbReference type="EMBL" id="KAF0676094.1"/>
    </source>
</evidence>
<evidence type="ECO:0000256" key="16">
    <source>
        <dbReference type="SAM" id="SignalP"/>
    </source>
</evidence>
<feature type="active site" evidence="12">
    <location>
        <position position="119"/>
    </location>
</feature>
<dbReference type="EC" id="3.4.16.4" evidence="3"/>
<dbReference type="SMART" id="SM00936">
    <property type="entry name" value="PBP5_C"/>
    <property type="match status" value="1"/>
</dbReference>
<evidence type="ECO:0000256" key="11">
    <source>
        <dbReference type="ARBA" id="ARBA00034000"/>
    </source>
</evidence>
<dbReference type="GO" id="GO:0009002">
    <property type="term" value="F:serine-type D-Ala-D-Ala carboxypeptidase activity"/>
    <property type="evidence" value="ECO:0007669"/>
    <property type="project" value="UniProtKB-EC"/>
</dbReference>
<dbReference type="InterPro" id="IPR037167">
    <property type="entry name" value="Peptidase_S11_C_sf"/>
</dbReference>
<keyword evidence="9" id="KW-0573">Peptidoglycan synthesis</keyword>
<dbReference type="Pfam" id="PF07943">
    <property type="entry name" value="PBP5_C"/>
    <property type="match status" value="1"/>
</dbReference>
<dbReference type="AlphaFoldDB" id="A0A921TF40"/>
<keyword evidence="6 16" id="KW-0732">Signal</keyword>
<keyword evidence="4 18" id="KW-0121">Carboxypeptidase</keyword>
<comment type="caution">
    <text evidence="18">The sequence shown here is derived from an EMBL/GenBank/DDBJ whole genome shotgun (WGS) entry which is preliminary data.</text>
</comment>
<evidence type="ECO:0000256" key="12">
    <source>
        <dbReference type="PIRSR" id="PIRSR618044-1"/>
    </source>
</evidence>
<protein>
    <recommendedName>
        <fullName evidence="3">serine-type D-Ala-D-Ala carboxypeptidase</fullName>
        <ecNumber evidence="3">3.4.16.4</ecNumber>
    </recommendedName>
</protein>
<feature type="active site" description="Proton acceptor" evidence="12">
    <location>
        <position position="62"/>
    </location>
</feature>
<dbReference type="SUPFAM" id="SSF56601">
    <property type="entry name" value="beta-lactamase/transpeptidase-like"/>
    <property type="match status" value="1"/>
</dbReference>
<dbReference type="RefSeq" id="WP_159965078.1">
    <property type="nucleotide sequence ID" value="NZ_APKE01000018.1"/>
</dbReference>
<evidence type="ECO:0000256" key="9">
    <source>
        <dbReference type="ARBA" id="ARBA00022984"/>
    </source>
</evidence>